<dbReference type="GO" id="GO:0000175">
    <property type="term" value="F:3'-5'-RNA exonuclease activity"/>
    <property type="evidence" value="ECO:0007669"/>
    <property type="project" value="TreeGrafter"/>
</dbReference>
<dbReference type="EMBL" id="PZQS01000003">
    <property type="protein sequence ID" value="PVD34926.1"/>
    <property type="molecule type" value="Genomic_DNA"/>
</dbReference>
<keyword evidence="2" id="KW-0378">Hydrolase</keyword>
<proteinExistence type="inferred from homology"/>
<evidence type="ECO:0000256" key="2">
    <source>
        <dbReference type="ARBA" id="ARBA00022801"/>
    </source>
</evidence>
<dbReference type="Pfam" id="PF03372">
    <property type="entry name" value="Exo_endo_phos"/>
    <property type="match status" value="1"/>
</dbReference>
<organism evidence="5 6">
    <name type="scientific">Pomacea canaliculata</name>
    <name type="common">Golden apple snail</name>
    <dbReference type="NCBI Taxonomy" id="400727"/>
    <lineage>
        <taxon>Eukaryota</taxon>
        <taxon>Metazoa</taxon>
        <taxon>Spiralia</taxon>
        <taxon>Lophotrochozoa</taxon>
        <taxon>Mollusca</taxon>
        <taxon>Gastropoda</taxon>
        <taxon>Caenogastropoda</taxon>
        <taxon>Architaenioglossa</taxon>
        <taxon>Ampullarioidea</taxon>
        <taxon>Ampullariidae</taxon>
        <taxon>Pomacea</taxon>
    </lineage>
</organism>
<dbReference type="PANTHER" id="PTHR12121:SF45">
    <property type="entry name" value="NOCTURNIN"/>
    <property type="match status" value="1"/>
</dbReference>
<feature type="domain" description="Endonuclease/exonuclease/phosphatase" evidence="4">
    <location>
        <begin position="49"/>
        <end position="319"/>
    </location>
</feature>
<comment type="similarity">
    <text evidence="1">Belongs to the CCR4/nocturin family.</text>
</comment>
<dbReference type="STRING" id="400727.A0A2T7PNB6"/>
<dbReference type="Proteomes" id="UP000245119">
    <property type="component" value="Linkage Group LG3"/>
</dbReference>
<dbReference type="GO" id="GO:0006139">
    <property type="term" value="P:nucleobase-containing compound metabolic process"/>
    <property type="evidence" value="ECO:0007669"/>
    <property type="project" value="UniProtKB-ARBA"/>
</dbReference>
<evidence type="ECO:0000313" key="5">
    <source>
        <dbReference type="EMBL" id="PVD34926.1"/>
    </source>
</evidence>
<dbReference type="Gene3D" id="3.60.10.10">
    <property type="entry name" value="Endonuclease/exonuclease/phosphatase"/>
    <property type="match status" value="1"/>
</dbReference>
<accession>A0A2T7PNB6</accession>
<dbReference type="InterPro" id="IPR036691">
    <property type="entry name" value="Endo/exonu/phosph_ase_sf"/>
</dbReference>
<evidence type="ECO:0000313" key="6">
    <source>
        <dbReference type="Proteomes" id="UP000245119"/>
    </source>
</evidence>
<evidence type="ECO:0000256" key="1">
    <source>
        <dbReference type="ARBA" id="ARBA00010774"/>
    </source>
</evidence>
<dbReference type="AlphaFoldDB" id="A0A2T7PNB6"/>
<reference evidence="5 6" key="1">
    <citation type="submission" date="2018-04" db="EMBL/GenBank/DDBJ databases">
        <title>The genome of golden apple snail Pomacea canaliculata provides insight into stress tolerance and invasive adaptation.</title>
        <authorList>
            <person name="Liu C."/>
            <person name="Liu B."/>
            <person name="Ren Y."/>
            <person name="Zhang Y."/>
            <person name="Wang H."/>
            <person name="Li S."/>
            <person name="Jiang F."/>
            <person name="Yin L."/>
            <person name="Zhang G."/>
            <person name="Qian W."/>
            <person name="Fan W."/>
        </authorList>
    </citation>
    <scope>NUCLEOTIDE SEQUENCE [LARGE SCALE GENOMIC DNA]</scope>
    <source>
        <strain evidence="5">SZHN2017</strain>
        <tissue evidence="5">Muscle</tissue>
    </source>
</reference>
<keyword evidence="6" id="KW-1185">Reference proteome</keyword>
<dbReference type="SUPFAM" id="SSF56219">
    <property type="entry name" value="DNase I-like"/>
    <property type="match status" value="1"/>
</dbReference>
<evidence type="ECO:0000259" key="4">
    <source>
        <dbReference type="Pfam" id="PF03372"/>
    </source>
</evidence>
<dbReference type="InterPro" id="IPR005135">
    <property type="entry name" value="Endo/exonuclease/phosphatase"/>
</dbReference>
<dbReference type="OMA" id="CALFFDR"/>
<dbReference type="PANTHER" id="PTHR12121">
    <property type="entry name" value="CARBON CATABOLITE REPRESSOR PROTEIN 4"/>
    <property type="match status" value="1"/>
</dbReference>
<dbReference type="InterPro" id="IPR050410">
    <property type="entry name" value="CCR4/nocturin_mRNA_transcr"/>
</dbReference>
<name>A0A2T7PNB6_POMCA</name>
<sequence length="337" mass="38633">MEGGKTALLNKVRQQSANQKLPPLLKREFQTATFNGVSRELHQPTLRIMQWNLLAQALSQGEDNFVLCPEEALAWNNRKLHILEELLTYNATILCLEEVDCFDYLQQNLADAGYSGIFLPKPDSPCLYSAHCVGPDGCALFWRSDEVTQIFQKGIVLHDDDGQETNQVALLCRFTLKELKKEFYVVVTHLKSKTPFWQLRHEQGKYLEKVLSEVTVDFPVIICGDFNAEPNEKVYQVFRESIMDLGSAYCHLSPQEEEPSFTTWKIRGGTHGKNKEVAHCIDYIWYSRSELRPISLLKFPSEDEIGKDRLPSLSYPSDHLSLVVDFGFIKHLQETDM</sequence>
<comment type="caution">
    <text evidence="5">The sequence shown here is derived from an EMBL/GenBank/DDBJ whole genome shotgun (WGS) entry which is preliminary data.</text>
</comment>
<gene>
    <name evidence="5" type="ORF">C0Q70_06207</name>
</gene>
<evidence type="ECO:0000256" key="3">
    <source>
        <dbReference type="ARBA" id="ARBA00023807"/>
    </source>
</evidence>
<protein>
    <recommendedName>
        <fullName evidence="3">Nocturnin</fullName>
    </recommendedName>
</protein>